<organism evidence="3 4">
    <name type="scientific">Hyphococcus aureus</name>
    <dbReference type="NCBI Taxonomy" id="2666033"/>
    <lineage>
        <taxon>Bacteria</taxon>
        <taxon>Pseudomonadati</taxon>
        <taxon>Pseudomonadota</taxon>
        <taxon>Alphaproteobacteria</taxon>
        <taxon>Parvularculales</taxon>
        <taxon>Parvularculaceae</taxon>
        <taxon>Hyphococcus</taxon>
    </lineage>
</organism>
<keyword evidence="4" id="KW-1185">Reference proteome</keyword>
<evidence type="ECO:0000256" key="1">
    <source>
        <dbReference type="SAM" id="Phobius"/>
    </source>
</evidence>
<name>A0ABW1L1P1_9PROT</name>
<keyword evidence="1" id="KW-1133">Transmembrane helix</keyword>
<accession>A0ABW1L1P1</accession>
<feature type="domain" description="TadE-like" evidence="2">
    <location>
        <begin position="24"/>
        <end position="66"/>
    </location>
</feature>
<proteinExistence type="predicted"/>
<reference evidence="3 4" key="1">
    <citation type="submission" date="2024-09" db="EMBL/GenBank/DDBJ databases">
        <authorList>
            <person name="Zhang Z.-H."/>
        </authorList>
    </citation>
    <scope>NUCLEOTIDE SEQUENCE [LARGE SCALE GENOMIC DNA]</scope>
    <source>
        <strain evidence="3 4">HHTR114</strain>
    </source>
</reference>
<dbReference type="InterPro" id="IPR012495">
    <property type="entry name" value="TadE-like_dom"/>
</dbReference>
<keyword evidence="1" id="KW-0812">Transmembrane</keyword>
<dbReference type="Pfam" id="PF07811">
    <property type="entry name" value="TadE"/>
    <property type="match status" value="1"/>
</dbReference>
<feature type="transmembrane region" description="Helical" evidence="1">
    <location>
        <begin position="30"/>
        <end position="52"/>
    </location>
</feature>
<dbReference type="RefSeq" id="WP_379881915.1">
    <property type="nucleotide sequence ID" value="NZ_JBHPON010000002.1"/>
</dbReference>
<evidence type="ECO:0000313" key="3">
    <source>
        <dbReference type="EMBL" id="MFC6036837.1"/>
    </source>
</evidence>
<evidence type="ECO:0000259" key="2">
    <source>
        <dbReference type="Pfam" id="PF07811"/>
    </source>
</evidence>
<dbReference type="EMBL" id="JBHPON010000002">
    <property type="protein sequence ID" value="MFC6036837.1"/>
    <property type="molecule type" value="Genomic_DNA"/>
</dbReference>
<sequence>MFAKSRLNWAERIARREFAKDSRGSTAVEFSIIAPIFLMMMFSIFEVGWFFFANSVVDATVGDAARRIKTGQVQKSFGDMEDKYDEMYEDICNVLSVFGNCADRLTIEVDTFTSFSTLAADNTPATCADAPPDDVAAIPFNPGDELQIVRVRICYLYTTLNPAIGLNLSEPGTNKRRLISTAIFRNEPYELNNRDN</sequence>
<protein>
    <submittedName>
        <fullName evidence="3">TadE/TadG family type IV pilus assembly protein</fullName>
    </submittedName>
</protein>
<evidence type="ECO:0000313" key="4">
    <source>
        <dbReference type="Proteomes" id="UP001596116"/>
    </source>
</evidence>
<dbReference type="Proteomes" id="UP001596116">
    <property type="component" value="Unassembled WGS sequence"/>
</dbReference>
<comment type="caution">
    <text evidence="3">The sequence shown here is derived from an EMBL/GenBank/DDBJ whole genome shotgun (WGS) entry which is preliminary data.</text>
</comment>
<gene>
    <name evidence="3" type="ORF">ACFMB1_14860</name>
</gene>
<keyword evidence="1" id="KW-0472">Membrane</keyword>